<evidence type="ECO:0000256" key="1">
    <source>
        <dbReference type="SAM" id="MobiDB-lite"/>
    </source>
</evidence>
<dbReference type="InterPro" id="IPR004322">
    <property type="entry name" value="Plasmid_replicase_bac"/>
</dbReference>
<feature type="region of interest" description="Disordered" evidence="1">
    <location>
        <begin position="250"/>
        <end position="276"/>
    </location>
</feature>
<organism evidence="2">
    <name type="scientific">uncultured prokaryote</name>
    <dbReference type="NCBI Taxonomy" id="198431"/>
    <lineage>
        <taxon>unclassified sequences</taxon>
        <taxon>environmental samples</taxon>
    </lineage>
</organism>
<proteinExistence type="predicted"/>
<protein>
    <submittedName>
        <fullName evidence="2">Uncharacterized protein</fullName>
    </submittedName>
</protein>
<dbReference type="Pfam" id="PF03090">
    <property type="entry name" value="Replicase"/>
    <property type="match status" value="1"/>
</dbReference>
<accession>A0A0H5QER5</accession>
<name>A0A0H5QER5_9ZZZZ</name>
<evidence type="ECO:0000313" key="2">
    <source>
        <dbReference type="EMBL" id="CRY94572.1"/>
    </source>
</evidence>
<sequence length="286" mass="32096">MEMLTAPEWQHRWHPERTVWAGDVKGGLKRMYGADALGRRFIQANPKAMVAALVVDIDRPSAVMDALGRPREHPDPSWVVETPRGAHVGWWLADPVTRTDAAHEKPLRYLARIQEGLIRSLGADPAYAGFITRNPVWPDLGPGEVLWGTAHSYALHELRTPSMPGQLPRKLETTRSDLGRNCALFEHGRVEAYRMYREMNYPGADALYRPTISHLTSLNAQLPEKAGGPLPTNEVLGIARSISSWTARRHTRENFTELQRTRGQRSGQARRTPQDERARLILGGGL</sequence>
<dbReference type="Gene3D" id="1.10.340.50">
    <property type="match status" value="1"/>
</dbReference>
<dbReference type="EMBL" id="LN852954">
    <property type="protein sequence ID" value="CRY94572.1"/>
    <property type="molecule type" value="Genomic_DNA"/>
</dbReference>
<dbReference type="AlphaFoldDB" id="A0A0H5QER5"/>
<reference evidence="2" key="2">
    <citation type="submission" date="2015-07" db="EMBL/GenBank/DDBJ databases">
        <title>Plasmids, circular viruses and viroids from rat gut.</title>
        <authorList>
            <person name="Jorgensen T.J."/>
            <person name="Hansen M.A."/>
            <person name="Xu Z."/>
            <person name="Tabak M.A."/>
            <person name="Sorensen S.J."/>
            <person name="Hansen L.H."/>
        </authorList>
    </citation>
    <scope>NUCLEOTIDE SEQUENCE</scope>
    <source>
        <plasmid evidence="2">pRGRH0282</plasmid>
    </source>
</reference>
<reference evidence="2" key="1">
    <citation type="submission" date="2015-06" db="EMBL/GenBank/DDBJ databases">
        <authorList>
            <person name="Joergensen T."/>
        </authorList>
    </citation>
    <scope>NUCLEOTIDE SEQUENCE</scope>
    <source>
        <plasmid evidence="2">pRGRH0282</plasmid>
    </source>
</reference>
<geneLocation type="plasmid" evidence="2">
    <name>pRGRH0282</name>
</geneLocation>
<keyword evidence="2" id="KW-0614">Plasmid</keyword>